<dbReference type="Proteomes" id="UP000199031">
    <property type="component" value="Unassembled WGS sequence"/>
</dbReference>
<dbReference type="NCBIfam" id="TIGR02579">
    <property type="entry name" value="cas_csx3"/>
    <property type="match status" value="1"/>
</dbReference>
<name>A0A1I5TL38_9BACT</name>
<organism evidence="1 2">
    <name type="scientific">Parafilimonas terrae</name>
    <dbReference type="NCBI Taxonomy" id="1465490"/>
    <lineage>
        <taxon>Bacteria</taxon>
        <taxon>Pseudomonadati</taxon>
        <taxon>Bacteroidota</taxon>
        <taxon>Chitinophagia</taxon>
        <taxon>Chitinophagales</taxon>
        <taxon>Chitinophagaceae</taxon>
        <taxon>Parafilimonas</taxon>
    </lineage>
</organism>
<accession>A0A1I5TL38</accession>
<evidence type="ECO:0000313" key="1">
    <source>
        <dbReference type="EMBL" id="SFP83056.1"/>
    </source>
</evidence>
<protein>
    <submittedName>
        <fullName evidence="1">CRISPR-associated protein, Csx3 family</fullName>
    </submittedName>
</protein>
<dbReference type="RefSeq" id="WP_090655730.1">
    <property type="nucleotide sequence ID" value="NZ_FOXQ01000002.1"/>
</dbReference>
<reference evidence="1 2" key="1">
    <citation type="submission" date="2016-10" db="EMBL/GenBank/DDBJ databases">
        <authorList>
            <person name="de Groot N.N."/>
        </authorList>
    </citation>
    <scope>NUCLEOTIDE SEQUENCE [LARGE SCALE GENOMIC DNA]</scope>
    <source>
        <strain evidence="1 2">DSM 28286</strain>
    </source>
</reference>
<dbReference type="STRING" id="1465490.SAMN05444277_102159"/>
<dbReference type="AlphaFoldDB" id="A0A1I5TL38"/>
<sequence length="107" mass="11990">MIKFSSNPTENFSIINFVLEDDIEPFVLKTIAPPDAITEDFAHKGVILSGRGPVWLYCFLTHFYHPTKFVATYDPRLQGAVVVESHASQYKVGDIISIESSLIKSND</sequence>
<gene>
    <name evidence="1" type="ORF">SAMN05444277_102159</name>
</gene>
<dbReference type="OrthoDB" id="9810787at2"/>
<evidence type="ECO:0000313" key="2">
    <source>
        <dbReference type="Proteomes" id="UP000199031"/>
    </source>
</evidence>
<dbReference type="EMBL" id="FOXQ01000002">
    <property type="protein sequence ID" value="SFP83056.1"/>
    <property type="molecule type" value="Genomic_DNA"/>
</dbReference>
<proteinExistence type="predicted"/>
<keyword evidence="2" id="KW-1185">Reference proteome</keyword>
<dbReference type="Pfam" id="PF09620">
    <property type="entry name" value="Cas_csx3"/>
    <property type="match status" value="1"/>
</dbReference>
<dbReference type="InterPro" id="IPR013409">
    <property type="entry name" value="CRISPR-assoc_prot_Crn3/Csx3"/>
</dbReference>